<dbReference type="InParanoid" id="H3A3H4"/>
<dbReference type="PANTHER" id="PTHR24271">
    <property type="entry name" value="KALLIKREIN-RELATED"/>
    <property type="match status" value="1"/>
</dbReference>
<evidence type="ECO:0000256" key="5">
    <source>
        <dbReference type="ARBA" id="ARBA00023157"/>
    </source>
</evidence>
<dbReference type="GeneTree" id="ENSGT00940000159928"/>
<keyword evidence="3 6" id="KW-0378">Hydrolase</keyword>
<dbReference type="EMBL" id="AFYH01102027">
    <property type="status" value="NOT_ANNOTATED_CDS"/>
    <property type="molecule type" value="Genomic_DNA"/>
</dbReference>
<dbReference type="InterPro" id="IPR001254">
    <property type="entry name" value="Trypsin_dom"/>
</dbReference>
<dbReference type="Gene3D" id="2.40.10.10">
    <property type="entry name" value="Trypsin-like serine proteases"/>
    <property type="match status" value="2"/>
</dbReference>
<dbReference type="EMBL" id="AFYH01102026">
    <property type="status" value="NOT_ANNOTATED_CDS"/>
    <property type="molecule type" value="Genomic_DNA"/>
</dbReference>
<dbReference type="SMART" id="SM00020">
    <property type="entry name" value="Tryp_SPc"/>
    <property type="match status" value="1"/>
</dbReference>
<keyword evidence="4 6" id="KW-0720">Serine protease</keyword>
<keyword evidence="9" id="KW-1185">Reference proteome</keyword>
<dbReference type="PROSITE" id="PS00135">
    <property type="entry name" value="TRYPSIN_SER"/>
    <property type="match status" value="1"/>
</dbReference>
<reference evidence="9" key="1">
    <citation type="submission" date="2011-08" db="EMBL/GenBank/DDBJ databases">
        <title>The draft genome of Latimeria chalumnae.</title>
        <authorList>
            <person name="Di Palma F."/>
            <person name="Alfoldi J."/>
            <person name="Johnson J."/>
            <person name="Berlin A."/>
            <person name="Gnerre S."/>
            <person name="Jaffe D."/>
            <person name="MacCallum I."/>
            <person name="Young S."/>
            <person name="Walker B.J."/>
            <person name="Lander E."/>
            <person name="Lindblad-Toh K."/>
        </authorList>
    </citation>
    <scope>NUCLEOTIDE SEQUENCE [LARGE SCALE GENOMIC DNA]</scope>
    <source>
        <strain evidence="9">Wild caught</strain>
    </source>
</reference>
<evidence type="ECO:0000313" key="8">
    <source>
        <dbReference type="Ensembl" id="ENSLACP00000004195.1"/>
    </source>
</evidence>
<accession>H3A3H4</accession>
<evidence type="ECO:0000256" key="4">
    <source>
        <dbReference type="ARBA" id="ARBA00022825"/>
    </source>
</evidence>
<dbReference type="AlphaFoldDB" id="H3A3H4"/>
<reference evidence="8" key="3">
    <citation type="submission" date="2025-09" db="UniProtKB">
        <authorList>
            <consortium name="Ensembl"/>
        </authorList>
    </citation>
    <scope>IDENTIFICATION</scope>
</reference>
<dbReference type="InterPro" id="IPR033116">
    <property type="entry name" value="TRYPSIN_SER"/>
</dbReference>
<evidence type="ECO:0000313" key="9">
    <source>
        <dbReference type="Proteomes" id="UP000008672"/>
    </source>
</evidence>
<evidence type="ECO:0000256" key="2">
    <source>
        <dbReference type="ARBA" id="ARBA00022729"/>
    </source>
</evidence>
<dbReference type="eggNOG" id="KOG3627">
    <property type="taxonomic scope" value="Eukaryota"/>
</dbReference>
<dbReference type="PRINTS" id="PR00722">
    <property type="entry name" value="CHYMOTRYPSIN"/>
</dbReference>
<dbReference type="Ensembl" id="ENSLACT00000004232.1">
    <property type="protein sequence ID" value="ENSLACP00000004195.1"/>
    <property type="gene ID" value="ENSLACG00000003731.1"/>
</dbReference>
<gene>
    <name evidence="8" type="primary">LOC102346637</name>
</gene>
<dbReference type="InterPro" id="IPR009003">
    <property type="entry name" value="Peptidase_S1_PA"/>
</dbReference>
<dbReference type="PANTHER" id="PTHR24271:SF52">
    <property type="entry name" value="GRANZYME K"/>
    <property type="match status" value="1"/>
</dbReference>
<dbReference type="PROSITE" id="PS00134">
    <property type="entry name" value="TRYPSIN_HIS"/>
    <property type="match status" value="1"/>
</dbReference>
<dbReference type="Proteomes" id="UP000008672">
    <property type="component" value="Unassembled WGS sequence"/>
</dbReference>
<reference evidence="8" key="2">
    <citation type="submission" date="2025-08" db="UniProtKB">
        <authorList>
            <consortium name="Ensembl"/>
        </authorList>
    </citation>
    <scope>IDENTIFICATION</scope>
</reference>
<dbReference type="PROSITE" id="PS50240">
    <property type="entry name" value="TRYPSIN_DOM"/>
    <property type="match status" value="1"/>
</dbReference>
<name>H3A3H4_LATCH</name>
<dbReference type="InterPro" id="IPR001314">
    <property type="entry name" value="Peptidase_S1A"/>
</dbReference>
<dbReference type="GO" id="GO:0006508">
    <property type="term" value="P:proteolysis"/>
    <property type="evidence" value="ECO:0007669"/>
    <property type="project" value="UniProtKB-KW"/>
</dbReference>
<proteinExistence type="predicted"/>
<dbReference type="EMBL" id="AFYH01102028">
    <property type="status" value="NOT_ANNOTATED_CDS"/>
    <property type="molecule type" value="Genomic_DNA"/>
</dbReference>
<protein>
    <recommendedName>
        <fullName evidence="7">Peptidase S1 domain-containing protein</fullName>
    </recommendedName>
</protein>
<evidence type="ECO:0000256" key="1">
    <source>
        <dbReference type="ARBA" id="ARBA00022670"/>
    </source>
</evidence>
<dbReference type="FunCoup" id="H3A3H4">
    <property type="interactions" value="333"/>
</dbReference>
<keyword evidence="2" id="KW-0732">Signal</keyword>
<dbReference type="STRING" id="7897.ENSLACP00000004195"/>
<sequence length="264" mass="29135">SANYYRCHVSSLYLCVLFKYFVHLGVSVEIIGGHEAKPHSRPYMALIEDAKGKPFCGGTLIKANWVLTAAHCNRGKPFQVILGAHSISADDKNKQKIKVKKAVPNSCFDNSTGENDIMLLQLDRKAVLNKTVSILELPGPKLLKDVKAGTTCTIIGWGATSKKEELSDKLMEATVKIVDRKICNSHKFWNFNPVITTNMLCAGDIKGKKDSCKGDSGGPLICKKQLSGITSFGPKCGTFKKPGIYTRLTENYVLWIQKKLQELD</sequence>
<evidence type="ECO:0000259" key="7">
    <source>
        <dbReference type="PROSITE" id="PS50240"/>
    </source>
</evidence>
<dbReference type="HOGENOM" id="CLU_006842_1_0_1"/>
<dbReference type="CDD" id="cd00190">
    <property type="entry name" value="Tryp_SPc"/>
    <property type="match status" value="1"/>
</dbReference>
<feature type="domain" description="Peptidase S1" evidence="7">
    <location>
        <begin position="30"/>
        <end position="261"/>
    </location>
</feature>
<dbReference type="OMA" id="PLRCNNI"/>
<dbReference type="InterPro" id="IPR018114">
    <property type="entry name" value="TRYPSIN_HIS"/>
</dbReference>
<dbReference type="FunFam" id="2.40.10.10:FF:000120">
    <property type="entry name" value="Putative serine protease"/>
    <property type="match status" value="1"/>
</dbReference>
<dbReference type="Pfam" id="PF00089">
    <property type="entry name" value="Trypsin"/>
    <property type="match status" value="1"/>
</dbReference>
<dbReference type="SUPFAM" id="SSF50494">
    <property type="entry name" value="Trypsin-like serine proteases"/>
    <property type="match status" value="1"/>
</dbReference>
<organism evidence="8 9">
    <name type="scientific">Latimeria chalumnae</name>
    <name type="common">Coelacanth</name>
    <dbReference type="NCBI Taxonomy" id="7897"/>
    <lineage>
        <taxon>Eukaryota</taxon>
        <taxon>Metazoa</taxon>
        <taxon>Chordata</taxon>
        <taxon>Craniata</taxon>
        <taxon>Vertebrata</taxon>
        <taxon>Euteleostomi</taxon>
        <taxon>Coelacanthiformes</taxon>
        <taxon>Coelacanthidae</taxon>
        <taxon>Latimeria</taxon>
    </lineage>
</organism>
<keyword evidence="1 6" id="KW-0645">Protease</keyword>
<evidence type="ECO:0000256" key="3">
    <source>
        <dbReference type="ARBA" id="ARBA00022801"/>
    </source>
</evidence>
<dbReference type="GO" id="GO:0004252">
    <property type="term" value="F:serine-type endopeptidase activity"/>
    <property type="evidence" value="ECO:0007669"/>
    <property type="project" value="InterPro"/>
</dbReference>
<keyword evidence="5" id="KW-1015">Disulfide bond</keyword>
<dbReference type="InterPro" id="IPR043504">
    <property type="entry name" value="Peptidase_S1_PA_chymotrypsin"/>
</dbReference>
<evidence type="ECO:0000256" key="6">
    <source>
        <dbReference type="RuleBase" id="RU363034"/>
    </source>
</evidence>